<dbReference type="SUPFAM" id="SSF52540">
    <property type="entry name" value="P-loop containing nucleoside triphosphate hydrolases"/>
    <property type="match status" value="1"/>
</dbReference>
<evidence type="ECO:0000256" key="1">
    <source>
        <dbReference type="ARBA" id="ARBA00022448"/>
    </source>
</evidence>
<dbReference type="SMART" id="SM00382">
    <property type="entry name" value="AAA"/>
    <property type="match status" value="1"/>
</dbReference>
<name>A0ABZ1BTH4_9FIRM</name>
<dbReference type="RefSeq" id="WP_324715395.1">
    <property type="nucleotide sequence ID" value="NZ_CP141615.1"/>
</dbReference>
<dbReference type="PROSITE" id="PS50893">
    <property type="entry name" value="ABC_TRANSPORTER_2"/>
    <property type="match status" value="1"/>
</dbReference>
<keyword evidence="2" id="KW-0547">Nucleotide-binding</keyword>
<dbReference type="Proteomes" id="UP001332192">
    <property type="component" value="Chromosome"/>
</dbReference>
<dbReference type="InterPro" id="IPR027417">
    <property type="entry name" value="P-loop_NTPase"/>
</dbReference>
<evidence type="ECO:0000313" key="5">
    <source>
        <dbReference type="EMBL" id="WRP16122.1"/>
    </source>
</evidence>
<dbReference type="PROSITE" id="PS00211">
    <property type="entry name" value="ABC_TRANSPORTER_1"/>
    <property type="match status" value="1"/>
</dbReference>
<evidence type="ECO:0000256" key="2">
    <source>
        <dbReference type="ARBA" id="ARBA00022741"/>
    </source>
</evidence>
<dbReference type="EMBL" id="CP141615">
    <property type="protein sequence ID" value="WRP16122.1"/>
    <property type="molecule type" value="Genomic_DNA"/>
</dbReference>
<dbReference type="PANTHER" id="PTHR42939">
    <property type="entry name" value="ABC TRANSPORTER ATP-BINDING PROTEIN ALBC-RELATED"/>
    <property type="match status" value="1"/>
</dbReference>
<dbReference type="InterPro" id="IPR051782">
    <property type="entry name" value="ABC_Transporter_VariousFunc"/>
</dbReference>
<dbReference type="GO" id="GO:0005524">
    <property type="term" value="F:ATP binding"/>
    <property type="evidence" value="ECO:0007669"/>
    <property type="project" value="UniProtKB-KW"/>
</dbReference>
<keyword evidence="6" id="KW-1185">Reference proteome</keyword>
<organism evidence="5 6">
    <name type="scientific">Carboxydichorda subterranea</name>
    <dbReference type="NCBI Taxonomy" id="3109565"/>
    <lineage>
        <taxon>Bacteria</taxon>
        <taxon>Bacillati</taxon>
        <taxon>Bacillota</taxon>
        <taxon>Limnochordia</taxon>
        <taxon>Limnochordales</taxon>
        <taxon>Geochordaceae</taxon>
        <taxon>Carboxydichorda</taxon>
    </lineage>
</organism>
<dbReference type="PANTHER" id="PTHR42939:SF1">
    <property type="entry name" value="ABC TRANSPORTER ATP-BINDING PROTEIN ALBC-RELATED"/>
    <property type="match status" value="1"/>
</dbReference>
<keyword evidence="3 5" id="KW-0067">ATP-binding</keyword>
<dbReference type="InterPro" id="IPR003439">
    <property type="entry name" value="ABC_transporter-like_ATP-bd"/>
</dbReference>
<reference evidence="5 6" key="1">
    <citation type="journal article" date="2024" name="Front. Microbiol.">
        <title>Novel thermophilic genera Geochorda gen. nov. and Carboxydochorda gen. nov. from the deep terrestrial subsurface reveal the ecophysiological diversity in the class Limnochordia.</title>
        <authorList>
            <person name="Karnachuk O.V."/>
            <person name="Lukina A.P."/>
            <person name="Avakyan M.R."/>
            <person name="Kadnikov V.V."/>
            <person name="Begmatov S."/>
            <person name="Beletsky A.V."/>
            <person name="Vlasova K.G."/>
            <person name="Novikov A.A."/>
            <person name="Shcherbakova V.A."/>
            <person name="Mardanov A.V."/>
            <person name="Ravin N.V."/>
        </authorList>
    </citation>
    <scope>NUCLEOTIDE SEQUENCE [LARGE SCALE GENOMIC DNA]</scope>
    <source>
        <strain evidence="5 6">L945</strain>
    </source>
</reference>
<dbReference type="Pfam" id="PF00005">
    <property type="entry name" value="ABC_tran"/>
    <property type="match status" value="1"/>
</dbReference>
<feature type="domain" description="ABC transporter" evidence="4">
    <location>
        <begin position="24"/>
        <end position="256"/>
    </location>
</feature>
<evidence type="ECO:0000256" key="3">
    <source>
        <dbReference type="ARBA" id="ARBA00022840"/>
    </source>
</evidence>
<dbReference type="CDD" id="cd03230">
    <property type="entry name" value="ABC_DR_subfamily_A"/>
    <property type="match status" value="1"/>
</dbReference>
<dbReference type="InterPro" id="IPR017871">
    <property type="entry name" value="ABC_transporter-like_CS"/>
</dbReference>
<proteinExistence type="predicted"/>
<dbReference type="InterPro" id="IPR003593">
    <property type="entry name" value="AAA+_ATPase"/>
</dbReference>
<keyword evidence="1" id="KW-0813">Transport</keyword>
<dbReference type="Gene3D" id="3.40.50.300">
    <property type="entry name" value="P-loop containing nucleotide triphosphate hydrolases"/>
    <property type="match status" value="1"/>
</dbReference>
<evidence type="ECO:0000259" key="4">
    <source>
        <dbReference type="PROSITE" id="PS50893"/>
    </source>
</evidence>
<gene>
    <name evidence="5" type="ORF">U7230_08375</name>
</gene>
<protein>
    <submittedName>
        <fullName evidence="5">ABC transporter ATP-binding protein</fullName>
    </submittedName>
</protein>
<sequence length="271" mass="29765">MPTEPRLAGAPAGAPDLAPDGVMLAISGLVKTYARTGTRAVDHLDLEVRRGEIYGFLGPNGAGKTTTIKVIVGILRPDEGSVKVDGMPAVPSTPEVRRRIGFVPDTPELWPRLRGYEYLSFLADVYGIPAEERVERAWPLVEQLELAEAIEDPIASYSHGMRQKLALVGALMVRPRLLVLDEPLVGLDPRSAYVMKELLREHTHQGGTVFFSTHVLDVAERLCDRVGIIHHGRLVASGTLEEMRALHARGHQTLEEIFLEVTQAHLPDSAR</sequence>
<evidence type="ECO:0000313" key="6">
    <source>
        <dbReference type="Proteomes" id="UP001332192"/>
    </source>
</evidence>
<accession>A0ABZ1BTH4</accession>